<evidence type="ECO:0000313" key="2">
    <source>
        <dbReference type="EMBL" id="KAK9269286.1"/>
    </source>
</evidence>
<protein>
    <recommendedName>
        <fullName evidence="1">Aminotransferase-like plant mobile domain-containing protein</fullName>
    </recommendedName>
</protein>
<keyword evidence="3" id="KW-1185">Reference proteome</keyword>
<feature type="domain" description="Aminotransferase-like plant mobile" evidence="1">
    <location>
        <begin position="66"/>
        <end position="315"/>
    </location>
</feature>
<dbReference type="AlphaFoldDB" id="A0AAP0NC58"/>
<dbReference type="Pfam" id="PF10536">
    <property type="entry name" value="PMD"/>
    <property type="match status" value="2"/>
</dbReference>
<dbReference type="InterPro" id="IPR044824">
    <property type="entry name" value="MAIN-like"/>
</dbReference>
<dbReference type="Proteomes" id="UP001415857">
    <property type="component" value="Unassembled WGS sequence"/>
</dbReference>
<dbReference type="PANTHER" id="PTHR46033:SF8">
    <property type="entry name" value="PROTEIN MAINTENANCE OF MERISTEMS-LIKE"/>
    <property type="match status" value="1"/>
</dbReference>
<proteinExistence type="predicted"/>
<comment type="caution">
    <text evidence="2">The sequence shown here is derived from an EMBL/GenBank/DDBJ whole genome shotgun (WGS) entry which is preliminary data.</text>
</comment>
<name>A0AAP0NC58_LIQFO</name>
<accession>A0AAP0NC58</accession>
<dbReference type="PANTHER" id="PTHR46033">
    <property type="entry name" value="PROTEIN MAIN-LIKE 2"/>
    <property type="match status" value="1"/>
</dbReference>
<gene>
    <name evidence="2" type="ORF">L1049_001056</name>
</gene>
<feature type="domain" description="Aminotransferase-like plant mobile" evidence="1">
    <location>
        <begin position="20"/>
        <end position="63"/>
    </location>
</feature>
<organism evidence="2 3">
    <name type="scientific">Liquidambar formosana</name>
    <name type="common">Formosan gum</name>
    <dbReference type="NCBI Taxonomy" id="63359"/>
    <lineage>
        <taxon>Eukaryota</taxon>
        <taxon>Viridiplantae</taxon>
        <taxon>Streptophyta</taxon>
        <taxon>Embryophyta</taxon>
        <taxon>Tracheophyta</taxon>
        <taxon>Spermatophyta</taxon>
        <taxon>Magnoliopsida</taxon>
        <taxon>eudicotyledons</taxon>
        <taxon>Gunneridae</taxon>
        <taxon>Pentapetalae</taxon>
        <taxon>Saxifragales</taxon>
        <taxon>Altingiaceae</taxon>
        <taxon>Liquidambar</taxon>
    </lineage>
</organism>
<dbReference type="EMBL" id="JBBPBK010000015">
    <property type="protein sequence ID" value="KAK9269286.1"/>
    <property type="molecule type" value="Genomic_DNA"/>
</dbReference>
<dbReference type="GO" id="GO:0010073">
    <property type="term" value="P:meristem maintenance"/>
    <property type="evidence" value="ECO:0007669"/>
    <property type="project" value="InterPro"/>
</dbReference>
<reference evidence="2 3" key="1">
    <citation type="journal article" date="2024" name="Plant J.">
        <title>Genome sequences and population genomics reveal climatic adaptation and genomic divergence between two closely related sweetgum species.</title>
        <authorList>
            <person name="Xu W.Q."/>
            <person name="Ren C.Q."/>
            <person name="Zhang X.Y."/>
            <person name="Comes H.P."/>
            <person name="Liu X.H."/>
            <person name="Li Y.G."/>
            <person name="Kettle C.J."/>
            <person name="Jalonen R."/>
            <person name="Gaisberger H."/>
            <person name="Ma Y.Z."/>
            <person name="Qiu Y.X."/>
        </authorList>
    </citation>
    <scope>NUCLEOTIDE SEQUENCE [LARGE SCALE GENOMIC DNA]</scope>
    <source>
        <strain evidence="2">Hangzhou</strain>
    </source>
</reference>
<evidence type="ECO:0000313" key="3">
    <source>
        <dbReference type="Proteomes" id="UP001415857"/>
    </source>
</evidence>
<sequence>MGVCCTDRTSIDLTAYGAARLDPVLITALVERWRQETHTFHLPIGEVTITLQDVAVLWGLPIDDISGGSLRIGWITEHFTELPDDPSDDLVVQFARAHMLHLIGGIMLPDKMQNKVQLMFLPLLEHLDQIHTYSWGSACLARLYRDLCRASSPDTKDIGGASVLLQLWAWERLPRLAPHLPPGVVADGFEPIMIDAQNSLPPRPHGCRWGVEHRLKNTPNHMVVAFRDQLDQLRADEFIWQPYSDDLIGRLPEYYRQGMELWRTRSPLICFDVLEWHFPDRVLRQFGFRQSIPEHCHTDERLHKVDRRGKPETRCICYRW</sequence>
<evidence type="ECO:0000259" key="1">
    <source>
        <dbReference type="Pfam" id="PF10536"/>
    </source>
</evidence>
<dbReference type="InterPro" id="IPR019557">
    <property type="entry name" value="AminoTfrase-like_pln_mobile"/>
</dbReference>